<dbReference type="Gene3D" id="3.90.1680.10">
    <property type="entry name" value="SOS response associated peptidase-like"/>
    <property type="match status" value="1"/>
</dbReference>
<comment type="similarity">
    <text evidence="1 8">Belongs to the SOS response-associated peptidase family.</text>
</comment>
<evidence type="ECO:0000313" key="9">
    <source>
        <dbReference type="EMBL" id="AGT09092.1"/>
    </source>
</evidence>
<keyword evidence="7" id="KW-0456">Lyase</keyword>
<dbReference type="Proteomes" id="UP000015480">
    <property type="component" value="Chromosome"/>
</dbReference>
<dbReference type="GO" id="GO:0016829">
    <property type="term" value="F:lyase activity"/>
    <property type="evidence" value="ECO:0007669"/>
    <property type="project" value="UniProtKB-KW"/>
</dbReference>
<dbReference type="InterPro" id="IPR003738">
    <property type="entry name" value="SRAP"/>
</dbReference>
<dbReference type="SUPFAM" id="SSF143081">
    <property type="entry name" value="BB1717-like"/>
    <property type="match status" value="1"/>
</dbReference>
<dbReference type="PANTHER" id="PTHR13604">
    <property type="entry name" value="DC12-RELATED"/>
    <property type="match status" value="1"/>
</dbReference>
<organism evidence="9 11">
    <name type="scientific">Paracoccus aminophilus JCM 7686</name>
    <dbReference type="NCBI Taxonomy" id="1367847"/>
    <lineage>
        <taxon>Bacteria</taxon>
        <taxon>Pseudomonadati</taxon>
        <taxon>Pseudomonadota</taxon>
        <taxon>Alphaproteobacteria</taxon>
        <taxon>Rhodobacterales</taxon>
        <taxon>Paracoccaceae</taxon>
        <taxon>Paracoccus</taxon>
    </lineage>
</organism>
<evidence type="ECO:0000256" key="5">
    <source>
        <dbReference type="ARBA" id="ARBA00023124"/>
    </source>
</evidence>
<evidence type="ECO:0000256" key="6">
    <source>
        <dbReference type="ARBA" id="ARBA00023125"/>
    </source>
</evidence>
<dbReference type="GO" id="GO:0003697">
    <property type="term" value="F:single-stranded DNA binding"/>
    <property type="evidence" value="ECO:0007669"/>
    <property type="project" value="InterPro"/>
</dbReference>
<evidence type="ECO:0000256" key="1">
    <source>
        <dbReference type="ARBA" id="ARBA00008136"/>
    </source>
</evidence>
<dbReference type="KEGG" id="pami:JCM7686_2907"/>
<dbReference type="OrthoDB" id="9782620at2"/>
<keyword evidence="4 8" id="KW-0378">Hydrolase</keyword>
<keyword evidence="2 8" id="KW-0645">Protease</keyword>
<dbReference type="InterPro" id="IPR036590">
    <property type="entry name" value="SRAP-like"/>
</dbReference>
<evidence type="ECO:0000313" key="10">
    <source>
        <dbReference type="EMBL" id="AGT10535.1"/>
    </source>
</evidence>
<dbReference type="GO" id="GO:0006508">
    <property type="term" value="P:proteolysis"/>
    <property type="evidence" value="ECO:0007669"/>
    <property type="project" value="UniProtKB-KW"/>
</dbReference>
<dbReference type="EC" id="3.4.-.-" evidence="8"/>
<gene>
    <name evidence="10" type="ORF">JCM7686_1992</name>
    <name evidence="9" type="ORF">JCM7686_2907</name>
</gene>
<dbReference type="AlphaFoldDB" id="S5XV52"/>
<dbReference type="PANTHER" id="PTHR13604:SF0">
    <property type="entry name" value="ABASIC SITE PROCESSING PROTEIN HMCES"/>
    <property type="match status" value="1"/>
</dbReference>
<dbReference type="GO" id="GO:0008233">
    <property type="term" value="F:peptidase activity"/>
    <property type="evidence" value="ECO:0007669"/>
    <property type="project" value="UniProtKB-KW"/>
</dbReference>
<evidence type="ECO:0000256" key="8">
    <source>
        <dbReference type="RuleBase" id="RU364100"/>
    </source>
</evidence>
<dbReference type="PATRIC" id="fig|1367847.3.peg.1986"/>
<proteinExistence type="inferred from homology"/>
<keyword evidence="11" id="KW-1185">Reference proteome</keyword>
<keyword evidence="5" id="KW-0190">Covalent protein-DNA linkage</keyword>
<dbReference type="Pfam" id="PF02586">
    <property type="entry name" value="SRAP"/>
    <property type="match status" value="1"/>
</dbReference>
<dbReference type="EMBL" id="CP006650">
    <property type="protein sequence ID" value="AGT10535.1"/>
    <property type="molecule type" value="Genomic_DNA"/>
</dbReference>
<evidence type="ECO:0000256" key="3">
    <source>
        <dbReference type="ARBA" id="ARBA00022763"/>
    </source>
</evidence>
<protein>
    <recommendedName>
        <fullName evidence="8">Abasic site processing protein</fullName>
        <ecNumber evidence="8">3.4.-.-</ecNumber>
    </recommendedName>
</protein>
<dbReference type="GO" id="GO:0106300">
    <property type="term" value="P:protein-DNA covalent cross-linking repair"/>
    <property type="evidence" value="ECO:0007669"/>
    <property type="project" value="InterPro"/>
</dbReference>
<reference evidence="9 11" key="1">
    <citation type="journal article" date="2014" name="BMC Genomics">
        <title>Architecture and functions of a multipartite genome of the methylotrophic bacterium Paracoccus aminophilus JCM 7686, containing primary and secondary chromids.</title>
        <authorList>
            <person name="Dziewit L."/>
            <person name="Czarnecki J."/>
            <person name="Wibberg D."/>
            <person name="Radlinska M."/>
            <person name="Mrozek P."/>
            <person name="Szymczak M."/>
            <person name="Schluter A."/>
            <person name="Puhler A."/>
            <person name="Bartosik D."/>
        </authorList>
    </citation>
    <scope>NUCLEOTIDE SEQUENCE [LARGE SCALE GENOMIC DNA]</scope>
    <source>
        <strain evidence="9">JCM 7686</strain>
    </source>
</reference>
<dbReference type="eggNOG" id="COG2135">
    <property type="taxonomic scope" value="Bacteria"/>
</dbReference>
<dbReference type="EMBL" id="CP006650">
    <property type="protein sequence ID" value="AGT09092.1"/>
    <property type="molecule type" value="Genomic_DNA"/>
</dbReference>
<dbReference type="KEGG" id="pami:JCM7686_1992"/>
<name>S5XV52_PARAH</name>
<keyword evidence="3" id="KW-0227">DNA damage</keyword>
<dbReference type="HOGENOM" id="CLU_035990_6_2_5"/>
<accession>S5XV52</accession>
<evidence type="ECO:0000256" key="2">
    <source>
        <dbReference type="ARBA" id="ARBA00022670"/>
    </source>
</evidence>
<evidence type="ECO:0000256" key="4">
    <source>
        <dbReference type="ARBA" id="ARBA00022801"/>
    </source>
</evidence>
<evidence type="ECO:0000256" key="7">
    <source>
        <dbReference type="ARBA" id="ARBA00023239"/>
    </source>
</evidence>
<keyword evidence="6" id="KW-0238">DNA-binding</keyword>
<sequence>MCGRFADPNRRGSDEEFSEIRVDPLPRRWNVKPTQDILIFGKQPLEPMIARWWLVPSWHKGELKDWKAATFNARIEEAQSKPTFRGVWKYGRCLIPVAGYYEWTGETGHKQPHFIRSAGNEDTLWVAGLASRWGDLLTCTVMTRAANASVQEIHTRMPVILNSDERDAWLGGSNDLEIGAGARLSHYPVRPFGIRDDGPELIEPIEA</sequence>
<dbReference type="RefSeq" id="WP_020950730.1">
    <property type="nucleotide sequence ID" value="NC_022041.1"/>
</dbReference>
<evidence type="ECO:0000313" key="11">
    <source>
        <dbReference type="Proteomes" id="UP000015480"/>
    </source>
</evidence>